<evidence type="ECO:0000256" key="1">
    <source>
        <dbReference type="SAM" id="SignalP"/>
    </source>
</evidence>
<sequence>MKWLLLLLVLPVSVFAKQCGKTMDTSLVGGGCVCPIGKDWRYGKCVSNGLPEFAIDDGKGSWRCIEGYVKKAARCEKYIVPMADSKVMKIAVLDCDSERNSSKNCKLPTQFQKYFSNKQKTQP</sequence>
<evidence type="ECO:0000313" key="2">
    <source>
        <dbReference type="EMBL" id="AIY64739.1"/>
    </source>
</evidence>
<dbReference type="RefSeq" id="WP_038639957.1">
    <property type="nucleotide sequence ID" value="NZ_CP009888.1"/>
</dbReference>
<evidence type="ECO:0000313" key="3">
    <source>
        <dbReference type="Proteomes" id="UP000030341"/>
    </source>
</evidence>
<accession>A0A0A7EDP3</accession>
<dbReference type="HOGENOM" id="CLU_2013347_0_0_6"/>
<reference evidence="2 3" key="1">
    <citation type="submission" date="2014-11" db="EMBL/GenBank/DDBJ databases">
        <title>Complete Genome Sequence of Pseudoalteromonas sp. Strain OCN003 Isolated from Kaneohe Bay, Oahu, Hawaii.</title>
        <authorList>
            <person name="Beurmann S."/>
            <person name="Videau P."/>
            <person name="Ushijima B."/>
            <person name="Smith A.M."/>
            <person name="Aeby G.S."/>
            <person name="Callahan S.M."/>
            <person name="Belcaid M."/>
        </authorList>
    </citation>
    <scope>NUCLEOTIDE SEQUENCE [LARGE SCALE GENOMIC DNA]</scope>
    <source>
        <strain evidence="2 3">OCN003</strain>
    </source>
</reference>
<keyword evidence="3" id="KW-1185">Reference proteome</keyword>
<keyword evidence="1" id="KW-0732">Signal</keyword>
<dbReference type="EMBL" id="CP009888">
    <property type="protein sequence ID" value="AIY64739.1"/>
    <property type="molecule type" value="Genomic_DNA"/>
</dbReference>
<protein>
    <submittedName>
        <fullName evidence="2">Uncharacterized protein</fullName>
    </submittedName>
</protein>
<gene>
    <name evidence="2" type="ORF">OM33_05955</name>
</gene>
<dbReference type="eggNOG" id="ENOG5033WIU">
    <property type="taxonomic scope" value="Bacteria"/>
</dbReference>
<dbReference type="Gene3D" id="2.10.25.10">
    <property type="entry name" value="Laminin"/>
    <property type="match status" value="1"/>
</dbReference>
<dbReference type="OrthoDB" id="7617860at2"/>
<dbReference type="Proteomes" id="UP000030341">
    <property type="component" value="Chromosome 1"/>
</dbReference>
<dbReference type="KEGG" id="pseo:OM33_05955"/>
<organism evidence="2 3">
    <name type="scientific">Pseudoalteromonas piratica</name>
    <dbReference type="NCBI Taxonomy" id="1348114"/>
    <lineage>
        <taxon>Bacteria</taxon>
        <taxon>Pseudomonadati</taxon>
        <taxon>Pseudomonadota</taxon>
        <taxon>Gammaproteobacteria</taxon>
        <taxon>Alteromonadales</taxon>
        <taxon>Pseudoalteromonadaceae</taxon>
        <taxon>Pseudoalteromonas</taxon>
    </lineage>
</organism>
<name>A0A0A7EDP3_9GAMM</name>
<feature type="signal peptide" evidence="1">
    <location>
        <begin position="1"/>
        <end position="16"/>
    </location>
</feature>
<feature type="chain" id="PRO_5002028247" evidence="1">
    <location>
        <begin position="17"/>
        <end position="123"/>
    </location>
</feature>
<dbReference type="AlphaFoldDB" id="A0A0A7EDP3"/>
<proteinExistence type="predicted"/>